<feature type="transmembrane region" description="Helical" evidence="1">
    <location>
        <begin position="7"/>
        <end position="27"/>
    </location>
</feature>
<comment type="caution">
    <text evidence="3">The sequence shown here is derived from an EMBL/GenBank/DDBJ whole genome shotgun (WGS) entry which is preliminary data.</text>
</comment>
<keyword evidence="1" id="KW-0812">Transmembrane</keyword>
<dbReference type="Pfam" id="PF02470">
    <property type="entry name" value="MlaD"/>
    <property type="match status" value="1"/>
</dbReference>
<evidence type="ECO:0000259" key="2">
    <source>
        <dbReference type="Pfam" id="PF02470"/>
    </source>
</evidence>
<keyword evidence="1" id="KW-0472">Membrane</keyword>
<protein>
    <submittedName>
        <fullName evidence="3">MlaD family protein</fullName>
    </submittedName>
</protein>
<accession>A0ABU7REZ6</accession>
<evidence type="ECO:0000313" key="3">
    <source>
        <dbReference type="EMBL" id="MEE6186560.1"/>
    </source>
</evidence>
<gene>
    <name evidence="3" type="ORF">V2H41_04660</name>
</gene>
<name>A0ABU7REZ6_9BACT</name>
<feature type="domain" description="Mce/MlaD" evidence="2">
    <location>
        <begin position="36"/>
        <end position="107"/>
    </location>
</feature>
<reference evidence="3 4" key="1">
    <citation type="submission" date="2024-01" db="EMBL/GenBank/DDBJ databases">
        <title>Niabella digestum sp. nov., isolated from waste digestion system.</title>
        <authorList>
            <person name="Zhang L."/>
        </authorList>
    </citation>
    <scope>NUCLEOTIDE SEQUENCE [LARGE SCALE GENOMIC DNA]</scope>
    <source>
        <strain evidence="3 4">A18</strain>
    </source>
</reference>
<keyword evidence="1" id="KW-1133">Transmembrane helix</keyword>
<dbReference type="PANTHER" id="PTHR33371:SF4">
    <property type="entry name" value="INTERMEMBRANE PHOSPHOLIPID TRANSPORT SYSTEM BINDING PROTEIN MLAD"/>
    <property type="match status" value="1"/>
</dbReference>
<sequence length="327" mass="35256">MKISNEVKVGILAVVAIVALIVGFRFLKAKDIFNRTPKLHAIFKSVGGLEKANFVKINGLTVGSVYAMEPADENVTAVKVTLSITEKVNIPSNSVAYIEGSLLGSSNVIIELGDATTNLKDGDVIQTKEEAGLLGNLTSEAKPLISKVRNVADTATLLLSNFNNILNPATQHELQATIANLSRSTAALNALLNSLNQPLSSTMENMNAITSNIKNQNKAIEGILNNANTFTNDLKQLQLQRTIDSLNATISDLRTTITGISDPNGSLGALMHDRKMYNKLNDVLLSLEILLDDIRVHPKRYVNISVFGKKNKSGELTAPAIKDSVPR</sequence>
<evidence type="ECO:0000256" key="1">
    <source>
        <dbReference type="SAM" id="Phobius"/>
    </source>
</evidence>
<dbReference type="Proteomes" id="UP001357452">
    <property type="component" value="Unassembled WGS sequence"/>
</dbReference>
<dbReference type="RefSeq" id="WP_330973967.1">
    <property type="nucleotide sequence ID" value="NZ_JAZGLY010000002.1"/>
</dbReference>
<evidence type="ECO:0000313" key="4">
    <source>
        <dbReference type="Proteomes" id="UP001357452"/>
    </source>
</evidence>
<dbReference type="InterPro" id="IPR003399">
    <property type="entry name" value="Mce/MlaD"/>
</dbReference>
<organism evidence="3 4">
    <name type="scientific">Niabella digestorum</name>
    <dbReference type="NCBI Taxonomy" id="3117701"/>
    <lineage>
        <taxon>Bacteria</taxon>
        <taxon>Pseudomonadati</taxon>
        <taxon>Bacteroidota</taxon>
        <taxon>Chitinophagia</taxon>
        <taxon>Chitinophagales</taxon>
        <taxon>Chitinophagaceae</taxon>
        <taxon>Niabella</taxon>
    </lineage>
</organism>
<dbReference type="PANTHER" id="PTHR33371">
    <property type="entry name" value="INTERMEMBRANE PHOSPHOLIPID TRANSPORT SYSTEM BINDING PROTEIN MLAD-RELATED"/>
    <property type="match status" value="1"/>
</dbReference>
<keyword evidence="4" id="KW-1185">Reference proteome</keyword>
<proteinExistence type="predicted"/>
<dbReference type="EMBL" id="JAZGLY010000002">
    <property type="protein sequence ID" value="MEE6186560.1"/>
    <property type="molecule type" value="Genomic_DNA"/>
</dbReference>
<dbReference type="InterPro" id="IPR052336">
    <property type="entry name" value="MlaD_Phospholipid_Transporter"/>
</dbReference>